<dbReference type="STRING" id="869213.GCA_000517085_00836"/>
<evidence type="ECO:0000256" key="1">
    <source>
        <dbReference type="SAM" id="SignalP"/>
    </source>
</evidence>
<protein>
    <submittedName>
        <fullName evidence="2">Uncharacterized protein</fullName>
    </submittedName>
</protein>
<feature type="chain" id="PRO_5004903953" evidence="1">
    <location>
        <begin position="27"/>
        <end position="479"/>
    </location>
</feature>
<dbReference type="Proteomes" id="UP000019402">
    <property type="component" value="Unassembled WGS sequence"/>
</dbReference>
<feature type="signal peptide" evidence="1">
    <location>
        <begin position="1"/>
        <end position="26"/>
    </location>
</feature>
<keyword evidence="1" id="KW-0732">Signal</keyword>
<sequence length="479" mass="54301">MKRKLKLGKVGVLLMAALFFMSSCDSDDDKKWTATVDPVLTLSADKIHSKPGRTFTIEGRIEDEVGIKSISLKIDEWYLDKVIELNKDDAIIKAYDLNYSFLIPESAEDKEFEIDVAVTNLGGLITSKTLKVFMDGDFVDPVLQVSSPVDGLTIEPTEETPLDLLCTISDDRQLGYLIVEEENLNFYDSISFVGMGVSLYDYAQTVMLPAEKQSYHFNFTVADSAGLLVTTMRTVEASFVYQKMYLADVETDAELVSDLFGVPMLIETTGSNTFVAEYYSAAANTEVKFIPQTSSFDPHCFGIDPSNSEKLIDSREALPIILPEVGYYRINIDVNELTFSVEKFVPDYWFFESKTEFPDDDDYINSTWVGELGIVGKGFPEYPDQNWSTGNPVTFDRDPDNLYRFTKTLDMEGTVEMIFQPQHPWGWWPDPFWRFDRSVDPEMTVLKGGNNVTMEVPSRIRYTITFDSYLNRAKAVKVD</sequence>
<reference evidence="2 3" key="1">
    <citation type="journal article" date="2014" name="Genome Announc.">
        <title>Draft Genome Sequence of Cytophaga fermentans JCM 21142T, a Facultative Anaerobe Isolated from Marine Mud.</title>
        <authorList>
            <person name="Starns D."/>
            <person name="Oshima K."/>
            <person name="Suda W."/>
            <person name="Iino T."/>
            <person name="Yuki M."/>
            <person name="Inoue J."/>
            <person name="Kitamura K."/>
            <person name="Iida T."/>
            <person name="Darby A."/>
            <person name="Hattori M."/>
            <person name="Ohkuma M."/>
        </authorList>
    </citation>
    <scope>NUCLEOTIDE SEQUENCE [LARGE SCALE GENOMIC DNA]</scope>
    <source>
        <strain evidence="2 3">JCM 21142</strain>
    </source>
</reference>
<organism evidence="2 3">
    <name type="scientific">Saccharicrinis fermentans DSM 9555 = JCM 21142</name>
    <dbReference type="NCBI Taxonomy" id="869213"/>
    <lineage>
        <taxon>Bacteria</taxon>
        <taxon>Pseudomonadati</taxon>
        <taxon>Bacteroidota</taxon>
        <taxon>Bacteroidia</taxon>
        <taxon>Marinilabiliales</taxon>
        <taxon>Marinilabiliaceae</taxon>
        <taxon>Saccharicrinis</taxon>
    </lineage>
</organism>
<dbReference type="eggNOG" id="ENOG502ZBEZ">
    <property type="taxonomic scope" value="Bacteria"/>
</dbReference>
<keyword evidence="3" id="KW-1185">Reference proteome</keyword>
<dbReference type="EMBL" id="BAMD01000006">
    <property type="protein sequence ID" value="GAF02183.1"/>
    <property type="molecule type" value="Genomic_DNA"/>
</dbReference>
<name>W7Y3M9_9BACT</name>
<dbReference type="RefSeq" id="WP_052342982.1">
    <property type="nucleotide sequence ID" value="NZ_BAMD01000006.1"/>
</dbReference>
<gene>
    <name evidence="2" type="ORF">JCM21142_3811</name>
</gene>
<comment type="caution">
    <text evidence="2">The sequence shown here is derived from an EMBL/GenBank/DDBJ whole genome shotgun (WGS) entry which is preliminary data.</text>
</comment>
<evidence type="ECO:0000313" key="3">
    <source>
        <dbReference type="Proteomes" id="UP000019402"/>
    </source>
</evidence>
<dbReference type="PROSITE" id="PS51257">
    <property type="entry name" value="PROKAR_LIPOPROTEIN"/>
    <property type="match status" value="1"/>
</dbReference>
<accession>W7Y3M9</accession>
<dbReference type="AlphaFoldDB" id="W7Y3M9"/>
<proteinExistence type="predicted"/>
<dbReference type="OrthoDB" id="1037481at2"/>
<evidence type="ECO:0000313" key="2">
    <source>
        <dbReference type="EMBL" id="GAF02183.1"/>
    </source>
</evidence>